<keyword evidence="2" id="KW-0238">DNA-binding</keyword>
<protein>
    <submittedName>
        <fullName evidence="4">Tigger transposable element-derived protein 4</fullName>
    </submittedName>
</protein>
<organism evidence="4 5">
    <name type="scientific">Araneus ventricosus</name>
    <name type="common">Orbweaver spider</name>
    <name type="synonym">Epeira ventricosa</name>
    <dbReference type="NCBI Taxonomy" id="182803"/>
    <lineage>
        <taxon>Eukaryota</taxon>
        <taxon>Metazoa</taxon>
        <taxon>Ecdysozoa</taxon>
        <taxon>Arthropoda</taxon>
        <taxon>Chelicerata</taxon>
        <taxon>Arachnida</taxon>
        <taxon>Araneae</taxon>
        <taxon>Araneomorphae</taxon>
        <taxon>Entelegynae</taxon>
        <taxon>Araneoidea</taxon>
        <taxon>Araneidae</taxon>
        <taxon>Araneus</taxon>
    </lineage>
</organism>
<keyword evidence="5" id="KW-1185">Reference proteome</keyword>
<dbReference type="OrthoDB" id="6501643at2759"/>
<dbReference type="InterPro" id="IPR050863">
    <property type="entry name" value="CenT-Element_Derived"/>
</dbReference>
<dbReference type="Proteomes" id="UP000499080">
    <property type="component" value="Unassembled WGS sequence"/>
</dbReference>
<dbReference type="AlphaFoldDB" id="A0A4Y2K4A7"/>
<sequence>MRSGDCPEVEKCLMKCISQYWAQNIPLRRNILRENAEDFGKQLGLMDLKASSGWFENLKKKDYNPQNIFNADETGLLSKYVPDKTIAIKGEACHGGKKSKERVLLCANMNGSEKLKPLMIGKSKKPTCFAGVKFFPMNYEANTKAWMTGELFVNWLKALDRKMACQKRKIVLFIDNCEAHPSAIILQL</sequence>
<accession>A0A4Y2K4A7</accession>
<dbReference type="GO" id="GO:0005634">
    <property type="term" value="C:nucleus"/>
    <property type="evidence" value="ECO:0007669"/>
    <property type="project" value="UniProtKB-SubCell"/>
</dbReference>
<dbReference type="EMBL" id="BGPR01004212">
    <property type="protein sequence ID" value="GBM97211.1"/>
    <property type="molecule type" value="Genomic_DNA"/>
</dbReference>
<dbReference type="Pfam" id="PF03184">
    <property type="entry name" value="DDE_1"/>
    <property type="match status" value="1"/>
</dbReference>
<evidence type="ECO:0000259" key="3">
    <source>
        <dbReference type="PROSITE" id="PS51253"/>
    </source>
</evidence>
<dbReference type="InterPro" id="IPR004875">
    <property type="entry name" value="DDE_SF_endonuclease_dom"/>
</dbReference>
<dbReference type="Gene3D" id="1.10.10.60">
    <property type="entry name" value="Homeodomain-like"/>
    <property type="match status" value="1"/>
</dbReference>
<dbReference type="SUPFAM" id="SSF46689">
    <property type="entry name" value="Homeodomain-like"/>
    <property type="match status" value="1"/>
</dbReference>
<reference evidence="4 5" key="1">
    <citation type="journal article" date="2019" name="Sci. Rep.">
        <title>Orb-weaving spider Araneus ventricosus genome elucidates the spidroin gene catalogue.</title>
        <authorList>
            <person name="Kono N."/>
            <person name="Nakamura H."/>
            <person name="Ohtoshi R."/>
            <person name="Moran D.A.P."/>
            <person name="Shinohara A."/>
            <person name="Yoshida Y."/>
            <person name="Fujiwara M."/>
            <person name="Mori M."/>
            <person name="Tomita M."/>
            <person name="Arakawa K."/>
        </authorList>
    </citation>
    <scope>NUCLEOTIDE SEQUENCE [LARGE SCALE GENOMIC DNA]</scope>
</reference>
<gene>
    <name evidence="4" type="primary">Tigd4_11</name>
    <name evidence="4" type="ORF">AVEN_122000_1</name>
</gene>
<evidence type="ECO:0000313" key="5">
    <source>
        <dbReference type="Proteomes" id="UP000499080"/>
    </source>
</evidence>
<name>A0A4Y2K4A7_ARAVE</name>
<dbReference type="Pfam" id="PF03221">
    <property type="entry name" value="HTH_Tnp_Tc5"/>
    <property type="match status" value="1"/>
</dbReference>
<proteinExistence type="predicted"/>
<dbReference type="GO" id="GO:0003677">
    <property type="term" value="F:DNA binding"/>
    <property type="evidence" value="ECO:0007669"/>
    <property type="project" value="UniProtKB-KW"/>
</dbReference>
<dbReference type="PANTHER" id="PTHR19303:SF73">
    <property type="entry name" value="PROTEIN PDC2"/>
    <property type="match status" value="1"/>
</dbReference>
<dbReference type="InterPro" id="IPR006600">
    <property type="entry name" value="HTH_CenpB_DNA-bd_dom"/>
</dbReference>
<dbReference type="PANTHER" id="PTHR19303">
    <property type="entry name" value="TRANSPOSON"/>
    <property type="match status" value="1"/>
</dbReference>
<evidence type="ECO:0000313" key="4">
    <source>
        <dbReference type="EMBL" id="GBM97211.1"/>
    </source>
</evidence>
<comment type="subcellular location">
    <subcellularLocation>
        <location evidence="1">Nucleus</location>
    </subcellularLocation>
</comment>
<evidence type="ECO:0000256" key="1">
    <source>
        <dbReference type="ARBA" id="ARBA00004123"/>
    </source>
</evidence>
<feature type="domain" description="HTH CENPB-type" evidence="3">
    <location>
        <begin position="1"/>
        <end position="68"/>
    </location>
</feature>
<comment type="caution">
    <text evidence="4">The sequence shown here is derived from an EMBL/GenBank/DDBJ whole genome shotgun (WGS) entry which is preliminary data.</text>
</comment>
<dbReference type="InterPro" id="IPR009057">
    <property type="entry name" value="Homeodomain-like_sf"/>
</dbReference>
<dbReference type="PROSITE" id="PS51253">
    <property type="entry name" value="HTH_CENPB"/>
    <property type="match status" value="1"/>
</dbReference>
<evidence type="ECO:0000256" key="2">
    <source>
        <dbReference type="ARBA" id="ARBA00023125"/>
    </source>
</evidence>